<name>A0A1M5DAY6_9FIRM</name>
<organism evidence="1 2">
    <name type="scientific">Desulforamulus putei DSM 12395</name>
    <dbReference type="NCBI Taxonomy" id="1121429"/>
    <lineage>
        <taxon>Bacteria</taxon>
        <taxon>Bacillati</taxon>
        <taxon>Bacillota</taxon>
        <taxon>Clostridia</taxon>
        <taxon>Eubacteriales</taxon>
        <taxon>Peptococcaceae</taxon>
        <taxon>Desulforamulus</taxon>
    </lineage>
</organism>
<reference evidence="2" key="1">
    <citation type="submission" date="2016-11" db="EMBL/GenBank/DDBJ databases">
        <authorList>
            <person name="Varghese N."/>
            <person name="Submissions S."/>
        </authorList>
    </citation>
    <scope>NUCLEOTIDE SEQUENCE [LARGE SCALE GENOMIC DNA]</scope>
    <source>
        <strain evidence="2">DSM 12395</strain>
    </source>
</reference>
<protein>
    <submittedName>
        <fullName evidence="1">Uncharacterized protein</fullName>
    </submittedName>
</protein>
<dbReference type="AlphaFoldDB" id="A0A1M5DAY6"/>
<keyword evidence="2" id="KW-1185">Reference proteome</keyword>
<gene>
    <name evidence="1" type="ORF">SAMN02745133_03152</name>
</gene>
<sequence>MKLEIPNHDFFTNTDEMAKYVINLLENETTKYPDVIFSQLTLFFKDYNSENSFFTTIKDLILDTYPNKGFVTLLSTGNQNFCSDERVKEYIITSSNIEKIIDLLSHFSDFPRPDSVNGWNGLIILRMVQDPAVALYVSSYARCRNLFLITTILDENRDNEVIISPGESWL</sequence>
<dbReference type="Proteomes" id="UP000184148">
    <property type="component" value="Unassembled WGS sequence"/>
</dbReference>
<evidence type="ECO:0000313" key="1">
    <source>
        <dbReference type="EMBL" id="SHF64137.1"/>
    </source>
</evidence>
<accession>A0A1M5DAY6</accession>
<dbReference type="RefSeq" id="WP_073240283.1">
    <property type="nucleotide sequence ID" value="NZ_FQUY01000048.1"/>
</dbReference>
<dbReference type="STRING" id="1121429.SAMN02745133_03152"/>
<dbReference type="EMBL" id="FQUY01000048">
    <property type="protein sequence ID" value="SHF64137.1"/>
    <property type="molecule type" value="Genomic_DNA"/>
</dbReference>
<proteinExistence type="predicted"/>
<evidence type="ECO:0000313" key="2">
    <source>
        <dbReference type="Proteomes" id="UP000184148"/>
    </source>
</evidence>